<feature type="region of interest" description="Disordered" evidence="3">
    <location>
        <begin position="25"/>
        <end position="47"/>
    </location>
</feature>
<evidence type="ECO:0000313" key="6">
    <source>
        <dbReference type="Proteomes" id="UP001202328"/>
    </source>
</evidence>
<keyword evidence="6" id="KW-1185">Reference proteome</keyword>
<comment type="similarity">
    <text evidence="1">Belongs to the remorin family.</text>
</comment>
<feature type="compositionally biased region" description="Polar residues" evidence="3">
    <location>
        <begin position="369"/>
        <end position="379"/>
    </location>
</feature>
<feature type="coiled-coil region" evidence="2">
    <location>
        <begin position="440"/>
        <end position="467"/>
    </location>
</feature>
<name>A0AAD4SXB5_9MAGN</name>
<comment type="caution">
    <text evidence="5">The sequence shown here is derived from an EMBL/GenBank/DDBJ whole genome shotgun (WGS) entry which is preliminary data.</text>
</comment>
<dbReference type="InterPro" id="IPR005516">
    <property type="entry name" value="Remorin_C"/>
</dbReference>
<dbReference type="PANTHER" id="PTHR31471">
    <property type="entry name" value="OS02G0116800 PROTEIN"/>
    <property type="match status" value="1"/>
</dbReference>
<accession>A0AAD4SXB5</accession>
<keyword evidence="2" id="KW-0175">Coiled coil</keyword>
<protein>
    <recommendedName>
        <fullName evidence="4">Remorin C-terminal domain-containing protein</fullName>
    </recommendedName>
</protein>
<evidence type="ECO:0000259" key="4">
    <source>
        <dbReference type="Pfam" id="PF03763"/>
    </source>
</evidence>
<sequence length="577" mass="63526">MEYERINKVQTGIISPSKLRLKLIGSPNKRKDGLKSNSISARTSPAKLHDAEFIKNSLLADDYGVDSVDEGSSNSKDSEGASSLQNTAPSIETSTPSSGSSVKLSSESRGKNHQFSRVSGGNNLSTVHPVRTPEEDSEGASSLQNTAPSIETSTPSSGSSVKLSAESRGKNHQFSRVSGGNNLSTVHPVRTPEEDNNLDYDSNASSSSFEFHNGQRSHQNHVSRTFSRPVPCKWNDAEKWIMNRQNGQPKHSKKNNLQSQANWQYRTAGPESANSTTKMILGLDKFSFPHPGIAPSSKANGSVDLHLHPQSKDLKEVEPNVSSSIEKHAVNPPFATIRSVSMRDMGTEMTPVPSQEPSRTGTPVGATTPLRSPTSSMPSTPGRGEPTSTPVEAMSDDESNPRKQSTHKNLSERELHLKTRKEIVALGVQLGKMNIAAWASKEEKEKSASSKEQIEREELERIEFENRAAAWVEAEKSKHAARYRREDIKIQAWESHCKAKLEEELRRTEAQAEKIRANAEEKMKKKIATTKQQSEEKLAAAEALRNRQAAKASAQAEYIRQTGRIPPSRFRCCSWLS</sequence>
<feature type="compositionally biased region" description="Polar residues" evidence="3">
    <location>
        <begin position="113"/>
        <end position="126"/>
    </location>
</feature>
<feature type="compositionally biased region" description="Low complexity" evidence="3">
    <location>
        <begin position="149"/>
        <end position="164"/>
    </location>
</feature>
<reference evidence="5" key="1">
    <citation type="submission" date="2022-04" db="EMBL/GenBank/DDBJ databases">
        <title>A functionally conserved STORR gene fusion in Papaver species that diverged 16.8 million years ago.</title>
        <authorList>
            <person name="Catania T."/>
        </authorList>
    </citation>
    <scope>NUCLEOTIDE SEQUENCE</scope>
    <source>
        <strain evidence="5">S-188037</strain>
    </source>
</reference>
<dbReference type="PANTHER" id="PTHR31471:SF49">
    <property type="entry name" value="REMORIN FAMILY PROTEIN"/>
    <property type="match status" value="1"/>
</dbReference>
<feature type="compositionally biased region" description="Polar residues" evidence="3">
    <location>
        <begin position="352"/>
        <end position="361"/>
    </location>
</feature>
<dbReference type="AlphaFoldDB" id="A0AAD4SXB5"/>
<feature type="compositionally biased region" description="Polar residues" evidence="3">
    <location>
        <begin position="139"/>
        <end position="148"/>
    </location>
</feature>
<feature type="compositionally biased region" description="Basic and acidic residues" evidence="3">
    <location>
        <begin position="305"/>
        <end position="318"/>
    </location>
</feature>
<feature type="compositionally biased region" description="Polar residues" evidence="3">
    <location>
        <begin position="199"/>
        <end position="226"/>
    </location>
</feature>
<feature type="domain" description="Remorin C-terminal" evidence="4">
    <location>
        <begin position="464"/>
        <end position="567"/>
    </location>
</feature>
<feature type="compositionally biased region" description="Polar residues" evidence="3">
    <location>
        <begin position="70"/>
        <end position="88"/>
    </location>
</feature>
<evidence type="ECO:0000256" key="1">
    <source>
        <dbReference type="ARBA" id="ARBA00005711"/>
    </source>
</evidence>
<feature type="coiled-coil region" evidence="2">
    <location>
        <begin position="498"/>
        <end position="551"/>
    </location>
</feature>
<gene>
    <name evidence="5" type="ORF">MKW98_027675</name>
</gene>
<evidence type="ECO:0000313" key="5">
    <source>
        <dbReference type="EMBL" id="KAI3925491.1"/>
    </source>
</evidence>
<feature type="compositionally biased region" description="Low complexity" evidence="3">
    <location>
        <begin position="89"/>
        <end position="107"/>
    </location>
</feature>
<evidence type="ECO:0000256" key="3">
    <source>
        <dbReference type="SAM" id="MobiDB-lite"/>
    </source>
</evidence>
<dbReference type="Proteomes" id="UP001202328">
    <property type="component" value="Unassembled WGS sequence"/>
</dbReference>
<dbReference type="Pfam" id="PF03763">
    <property type="entry name" value="Remorin_C"/>
    <property type="match status" value="1"/>
</dbReference>
<organism evidence="5 6">
    <name type="scientific">Papaver atlanticum</name>
    <dbReference type="NCBI Taxonomy" id="357466"/>
    <lineage>
        <taxon>Eukaryota</taxon>
        <taxon>Viridiplantae</taxon>
        <taxon>Streptophyta</taxon>
        <taxon>Embryophyta</taxon>
        <taxon>Tracheophyta</taxon>
        <taxon>Spermatophyta</taxon>
        <taxon>Magnoliopsida</taxon>
        <taxon>Ranunculales</taxon>
        <taxon>Papaveraceae</taxon>
        <taxon>Papaveroideae</taxon>
        <taxon>Papaver</taxon>
    </lineage>
</organism>
<feature type="region of interest" description="Disordered" evidence="3">
    <location>
        <begin position="64"/>
        <end position="229"/>
    </location>
</feature>
<feature type="compositionally biased region" description="Polar residues" evidence="3">
    <location>
        <begin position="172"/>
        <end position="185"/>
    </location>
</feature>
<proteinExistence type="inferred from homology"/>
<evidence type="ECO:0000256" key="2">
    <source>
        <dbReference type="SAM" id="Coils"/>
    </source>
</evidence>
<dbReference type="EMBL" id="JAJJMB010008092">
    <property type="protein sequence ID" value="KAI3925491.1"/>
    <property type="molecule type" value="Genomic_DNA"/>
</dbReference>
<feature type="region of interest" description="Disordered" evidence="3">
    <location>
        <begin position="291"/>
        <end position="414"/>
    </location>
</feature>